<keyword evidence="3" id="KW-1185">Reference proteome</keyword>
<accession>A0A0A1M9N6</accession>
<name>A0A0A1M9N6_9BACI</name>
<gene>
    <name evidence="2" type="primary">glpQ1</name>
    <name evidence="2" type="ORF">BN997_01905</name>
</gene>
<dbReference type="RefSeq" id="WP_226894742.1">
    <property type="nucleotide sequence ID" value="NZ_CAXOIH010000006.1"/>
</dbReference>
<dbReference type="Pfam" id="PF03009">
    <property type="entry name" value="GDPD"/>
    <property type="match status" value="1"/>
</dbReference>
<dbReference type="InterPro" id="IPR030395">
    <property type="entry name" value="GP_PDE_dom"/>
</dbReference>
<dbReference type="EMBL" id="CDGG01000001">
    <property type="protein sequence ID" value="CEI82050.1"/>
    <property type="molecule type" value="Genomic_DNA"/>
</dbReference>
<dbReference type="PROSITE" id="PS51704">
    <property type="entry name" value="GP_PDE"/>
    <property type="match status" value="1"/>
</dbReference>
<protein>
    <submittedName>
        <fullName evidence="2">Putative glycerophosphoryl diester phosphodiesterase 1</fullName>
    </submittedName>
</protein>
<dbReference type="Proteomes" id="UP000040453">
    <property type="component" value="Unassembled WGS sequence"/>
</dbReference>
<proteinExistence type="predicted"/>
<dbReference type="SUPFAM" id="SSF51695">
    <property type="entry name" value="PLC-like phosphodiesterases"/>
    <property type="match status" value="1"/>
</dbReference>
<dbReference type="PANTHER" id="PTHR46211">
    <property type="entry name" value="GLYCEROPHOSPHORYL DIESTER PHOSPHODIESTERASE"/>
    <property type="match status" value="1"/>
</dbReference>
<dbReference type="InterPro" id="IPR017946">
    <property type="entry name" value="PLC-like_Pdiesterase_TIM-brl"/>
</dbReference>
<sequence length="253" mass="29589">MTKVYGHRGMMGLYPENTLLSFEKALEAGVDGLEIDVHMTKDGEFAVMHDATLNRTTNGIGSIAEYTFSEIRELHWNPAYLSSFQTYDKSWEEEKVPSLAEVLQLVSPYPDVALNIELKTCKNLYENIEEKLLDYVAKYPDVKNRVIYSSFHLPTLIRLRHYDRDARLAWIINQPISHPEDYIDILGLEALHVEADTFLKHIYHWSKWKRLLRVWTVNDKDTLKQLLDVKVKAIVTDYPDRAIFYRCERYAMA</sequence>
<evidence type="ECO:0000259" key="1">
    <source>
        <dbReference type="PROSITE" id="PS51704"/>
    </source>
</evidence>
<dbReference type="GO" id="GO:0006629">
    <property type="term" value="P:lipid metabolic process"/>
    <property type="evidence" value="ECO:0007669"/>
    <property type="project" value="InterPro"/>
</dbReference>
<dbReference type="STRING" id="545501.BN997_01905"/>
<dbReference type="PANTHER" id="PTHR46211:SF1">
    <property type="entry name" value="GLYCEROPHOSPHODIESTER PHOSPHODIESTERASE, CYTOPLASMIC"/>
    <property type="match status" value="1"/>
</dbReference>
<reference evidence="2 3" key="1">
    <citation type="submission" date="2014-11" db="EMBL/GenBank/DDBJ databases">
        <authorList>
            <person name="Urmite Genomes Urmite Genomes"/>
        </authorList>
    </citation>
    <scope>NUCLEOTIDE SEQUENCE [LARGE SCALE GENOMIC DNA]</scope>
    <source>
        <strain evidence="2 3">Oc5</strain>
    </source>
</reference>
<evidence type="ECO:0000313" key="3">
    <source>
        <dbReference type="Proteomes" id="UP000040453"/>
    </source>
</evidence>
<dbReference type="AlphaFoldDB" id="A0A0A1M9N6"/>
<evidence type="ECO:0000313" key="2">
    <source>
        <dbReference type="EMBL" id="CEI82050.1"/>
    </source>
</evidence>
<dbReference type="Gene3D" id="3.20.20.190">
    <property type="entry name" value="Phosphatidylinositol (PI) phosphodiesterase"/>
    <property type="match status" value="1"/>
</dbReference>
<feature type="domain" description="GP-PDE" evidence="1">
    <location>
        <begin position="2"/>
        <end position="246"/>
    </location>
</feature>
<organism evidence="2 3">
    <name type="scientific">Oceanobacillus oncorhynchi</name>
    <dbReference type="NCBI Taxonomy" id="545501"/>
    <lineage>
        <taxon>Bacteria</taxon>
        <taxon>Bacillati</taxon>
        <taxon>Bacillota</taxon>
        <taxon>Bacilli</taxon>
        <taxon>Bacillales</taxon>
        <taxon>Bacillaceae</taxon>
        <taxon>Oceanobacillus</taxon>
    </lineage>
</organism>
<dbReference type="GO" id="GO:0008081">
    <property type="term" value="F:phosphoric diester hydrolase activity"/>
    <property type="evidence" value="ECO:0007669"/>
    <property type="project" value="InterPro"/>
</dbReference>